<dbReference type="HOGENOM" id="CLU_2358161_0_0_4"/>
<reference evidence="3 4" key="1">
    <citation type="submission" date="2010-03" db="EMBL/GenBank/DDBJ databases">
        <title>Complete sequence of Sideroxydans lithotrophicus ES-1.</title>
        <authorList>
            <consortium name="US DOE Joint Genome Institute"/>
            <person name="Lucas S."/>
            <person name="Copeland A."/>
            <person name="Lapidus A."/>
            <person name="Cheng J.-F."/>
            <person name="Bruce D."/>
            <person name="Goodwin L."/>
            <person name="Pitluck S."/>
            <person name="Munk A.C."/>
            <person name="Detter J.C."/>
            <person name="Han C."/>
            <person name="Tapia R."/>
            <person name="Larimer F."/>
            <person name="Land M."/>
            <person name="Hauser L."/>
            <person name="Kyrpides N."/>
            <person name="Ivanova N."/>
            <person name="Emerson D."/>
            <person name="Woyke T."/>
        </authorList>
    </citation>
    <scope>NUCLEOTIDE SEQUENCE [LARGE SCALE GENOMIC DNA]</scope>
    <source>
        <strain evidence="3 4">ES-1</strain>
    </source>
</reference>
<evidence type="ECO:0000313" key="3">
    <source>
        <dbReference type="EMBL" id="ADE10979.1"/>
    </source>
</evidence>
<dbReference type="AlphaFoldDB" id="D5CNR6"/>
<evidence type="ECO:0000256" key="2">
    <source>
        <dbReference type="SAM" id="SignalP"/>
    </source>
</evidence>
<evidence type="ECO:0000256" key="1">
    <source>
        <dbReference type="SAM" id="MobiDB-lite"/>
    </source>
</evidence>
<protein>
    <submittedName>
        <fullName evidence="3">Uncharacterized protein</fullName>
    </submittedName>
</protein>
<gene>
    <name evidence="3" type="ordered locus">Slit_0740</name>
</gene>
<dbReference type="Proteomes" id="UP000001625">
    <property type="component" value="Chromosome"/>
</dbReference>
<dbReference type="EMBL" id="CP001965">
    <property type="protein sequence ID" value="ADE10979.1"/>
    <property type="molecule type" value="Genomic_DNA"/>
</dbReference>
<sequence length="96" mass="10070" precursor="true">MKRTVKLALLGALLQSSAHAAEQSVVTGTVKDPGQQKAAAVQPAPLTAKHKSAGRKTGKHAGTRKTEPKARLKKKVEADAPSDPIEQSVQLRGVRG</sequence>
<evidence type="ECO:0000313" key="4">
    <source>
        <dbReference type="Proteomes" id="UP000001625"/>
    </source>
</evidence>
<keyword evidence="2" id="KW-0732">Signal</keyword>
<dbReference type="KEGG" id="slt:Slit_0740"/>
<name>D5CNR6_SIDLE</name>
<accession>D5CNR6</accession>
<feature type="region of interest" description="Disordered" evidence="1">
    <location>
        <begin position="28"/>
        <end position="96"/>
    </location>
</feature>
<dbReference type="RefSeq" id="WP_013028878.1">
    <property type="nucleotide sequence ID" value="NC_013959.1"/>
</dbReference>
<feature type="compositionally biased region" description="Basic and acidic residues" evidence="1">
    <location>
        <begin position="64"/>
        <end position="78"/>
    </location>
</feature>
<organism evidence="3 4">
    <name type="scientific">Sideroxydans lithotrophicus (strain ES-1)</name>
    <dbReference type="NCBI Taxonomy" id="580332"/>
    <lineage>
        <taxon>Bacteria</taxon>
        <taxon>Pseudomonadati</taxon>
        <taxon>Pseudomonadota</taxon>
        <taxon>Betaproteobacteria</taxon>
        <taxon>Nitrosomonadales</taxon>
        <taxon>Gallionellaceae</taxon>
        <taxon>Sideroxydans</taxon>
    </lineage>
</organism>
<feature type="compositionally biased region" description="Basic residues" evidence="1">
    <location>
        <begin position="48"/>
        <end position="63"/>
    </location>
</feature>
<feature type="chain" id="PRO_5003069460" evidence="2">
    <location>
        <begin position="21"/>
        <end position="96"/>
    </location>
</feature>
<proteinExistence type="predicted"/>
<feature type="signal peptide" evidence="2">
    <location>
        <begin position="1"/>
        <end position="20"/>
    </location>
</feature>
<dbReference type="STRING" id="580332.Slit_0740"/>
<keyword evidence="4" id="KW-1185">Reference proteome</keyword>